<sequence length="58" mass="6864">YGINEISHLYYTLKRENNMNKHIYKSLSKESSLYSTDLKTAPHYTIQYANKRYNSSAN</sequence>
<comment type="caution">
    <text evidence="1">The sequence shown here is derived from an EMBL/GenBank/DDBJ whole genome shotgun (WGS) entry which is preliminary data.</text>
</comment>
<protein>
    <submittedName>
        <fullName evidence="1">15894_t:CDS:1</fullName>
    </submittedName>
</protein>
<dbReference type="Proteomes" id="UP000789920">
    <property type="component" value="Unassembled WGS sequence"/>
</dbReference>
<dbReference type="EMBL" id="CAJVQC010092330">
    <property type="protein sequence ID" value="CAG8826525.1"/>
    <property type="molecule type" value="Genomic_DNA"/>
</dbReference>
<gene>
    <name evidence="1" type="ORF">RPERSI_LOCUS26757</name>
</gene>
<accession>A0ACA9S4A8</accession>
<reference evidence="1" key="1">
    <citation type="submission" date="2021-06" db="EMBL/GenBank/DDBJ databases">
        <authorList>
            <person name="Kallberg Y."/>
            <person name="Tangrot J."/>
            <person name="Rosling A."/>
        </authorList>
    </citation>
    <scope>NUCLEOTIDE SEQUENCE</scope>
    <source>
        <strain evidence="1">MA461A</strain>
    </source>
</reference>
<feature type="non-terminal residue" evidence="1">
    <location>
        <position position="58"/>
    </location>
</feature>
<feature type="non-terminal residue" evidence="1">
    <location>
        <position position="1"/>
    </location>
</feature>
<organism evidence="1 2">
    <name type="scientific">Racocetra persica</name>
    <dbReference type="NCBI Taxonomy" id="160502"/>
    <lineage>
        <taxon>Eukaryota</taxon>
        <taxon>Fungi</taxon>
        <taxon>Fungi incertae sedis</taxon>
        <taxon>Mucoromycota</taxon>
        <taxon>Glomeromycotina</taxon>
        <taxon>Glomeromycetes</taxon>
        <taxon>Diversisporales</taxon>
        <taxon>Gigasporaceae</taxon>
        <taxon>Racocetra</taxon>
    </lineage>
</organism>
<keyword evidence="2" id="KW-1185">Reference proteome</keyword>
<evidence type="ECO:0000313" key="1">
    <source>
        <dbReference type="EMBL" id="CAG8826525.1"/>
    </source>
</evidence>
<proteinExistence type="predicted"/>
<evidence type="ECO:0000313" key="2">
    <source>
        <dbReference type="Proteomes" id="UP000789920"/>
    </source>
</evidence>
<name>A0ACA9S4A8_9GLOM</name>